<proteinExistence type="predicted"/>
<dbReference type="InterPro" id="IPR016181">
    <property type="entry name" value="Acyl_CoA_acyltransferase"/>
</dbReference>
<dbReference type="Pfam" id="PF13508">
    <property type="entry name" value="Acetyltransf_7"/>
    <property type="match status" value="1"/>
</dbReference>
<sequence length="259" mass="28736">MGTDMNSPGVQLNKAAIRVEPINAAEDFVRFFDVTALAFGRQIKDGIWIAMNPGWDTPEGRDSGISRLVDRWSGTTKDRNGNPNTIFLKATVPRQDKSGEEDIAGVAIWVQASMIEGYGDAPTTDLGKVMDLNALYPESLAEQKYLRQLDFSLHQRRIEVVNEIASSSSSAAMVLDLCVVDPAFQRLGIATKLVEWGLLEAKRLGGLEAILEASSMGRHLYEKLGFEQDGGEFQYHVDEEFQNRDRPSNIFMRTGRPAP</sequence>
<evidence type="ECO:0000313" key="2">
    <source>
        <dbReference type="EMBL" id="PGG99377.1"/>
    </source>
</evidence>
<organism evidence="2 3">
    <name type="scientific">Polytolypa hystricis (strain UAMH7299)</name>
    <dbReference type="NCBI Taxonomy" id="1447883"/>
    <lineage>
        <taxon>Eukaryota</taxon>
        <taxon>Fungi</taxon>
        <taxon>Dikarya</taxon>
        <taxon>Ascomycota</taxon>
        <taxon>Pezizomycotina</taxon>
        <taxon>Eurotiomycetes</taxon>
        <taxon>Eurotiomycetidae</taxon>
        <taxon>Onygenales</taxon>
        <taxon>Onygenales incertae sedis</taxon>
        <taxon>Polytolypa</taxon>
    </lineage>
</organism>
<protein>
    <recommendedName>
        <fullName evidence="1">N-acetyltransferase domain-containing protein</fullName>
    </recommendedName>
</protein>
<feature type="domain" description="N-acetyltransferase" evidence="1">
    <location>
        <begin position="116"/>
        <end position="257"/>
    </location>
</feature>
<name>A0A2B7WSC3_POLH7</name>
<evidence type="ECO:0000313" key="3">
    <source>
        <dbReference type="Proteomes" id="UP000224634"/>
    </source>
</evidence>
<dbReference type="STRING" id="1447883.A0A2B7WSC3"/>
<dbReference type="PROSITE" id="PS51186">
    <property type="entry name" value="GNAT"/>
    <property type="match status" value="1"/>
</dbReference>
<gene>
    <name evidence="2" type="ORF">AJ80_09373</name>
</gene>
<dbReference type="Gene3D" id="3.40.630.30">
    <property type="match status" value="1"/>
</dbReference>
<dbReference type="InterPro" id="IPR052523">
    <property type="entry name" value="Trichothecene_AcTrans"/>
</dbReference>
<dbReference type="SUPFAM" id="SSF55729">
    <property type="entry name" value="Acyl-CoA N-acyltransferases (Nat)"/>
    <property type="match status" value="1"/>
</dbReference>
<keyword evidence="3" id="KW-1185">Reference proteome</keyword>
<dbReference type="OrthoDB" id="410198at2759"/>
<dbReference type="PANTHER" id="PTHR42791">
    <property type="entry name" value="GNAT FAMILY ACETYLTRANSFERASE"/>
    <property type="match status" value="1"/>
</dbReference>
<evidence type="ECO:0000259" key="1">
    <source>
        <dbReference type="PROSITE" id="PS51186"/>
    </source>
</evidence>
<dbReference type="AlphaFoldDB" id="A0A2B7WSC3"/>
<comment type="caution">
    <text evidence="2">The sequence shown here is derived from an EMBL/GenBank/DDBJ whole genome shotgun (WGS) entry which is preliminary data.</text>
</comment>
<reference evidence="2 3" key="1">
    <citation type="submission" date="2017-10" db="EMBL/GenBank/DDBJ databases">
        <title>Comparative genomics in systemic dimorphic fungi from Ajellomycetaceae.</title>
        <authorList>
            <person name="Munoz J.F."/>
            <person name="Mcewen J.G."/>
            <person name="Clay O.K."/>
            <person name="Cuomo C.A."/>
        </authorList>
    </citation>
    <scope>NUCLEOTIDE SEQUENCE [LARGE SCALE GENOMIC DNA]</scope>
    <source>
        <strain evidence="2 3">UAMH7299</strain>
    </source>
</reference>
<dbReference type="CDD" id="cd04301">
    <property type="entry name" value="NAT_SF"/>
    <property type="match status" value="1"/>
</dbReference>
<dbReference type="EMBL" id="PDNA01000272">
    <property type="protein sequence ID" value="PGG99377.1"/>
    <property type="molecule type" value="Genomic_DNA"/>
</dbReference>
<dbReference type="PANTHER" id="PTHR42791:SF14">
    <property type="entry name" value="N-ACETYLTRANSFERASE DOMAIN-CONTAINING PROTEIN"/>
    <property type="match status" value="1"/>
</dbReference>
<dbReference type="Proteomes" id="UP000224634">
    <property type="component" value="Unassembled WGS sequence"/>
</dbReference>
<dbReference type="InterPro" id="IPR000182">
    <property type="entry name" value="GNAT_dom"/>
</dbReference>
<dbReference type="GO" id="GO:0016747">
    <property type="term" value="F:acyltransferase activity, transferring groups other than amino-acyl groups"/>
    <property type="evidence" value="ECO:0007669"/>
    <property type="project" value="InterPro"/>
</dbReference>
<accession>A0A2B7WSC3</accession>